<accession>A0A347UGW9</accession>
<keyword evidence="1 3" id="KW-0732">Signal</keyword>
<dbReference type="InterPro" id="IPR036280">
    <property type="entry name" value="Multihaem_cyt_sf"/>
</dbReference>
<dbReference type="EMBL" id="CP032125">
    <property type="protein sequence ID" value="AXX98097.1"/>
    <property type="molecule type" value="Genomic_DNA"/>
</dbReference>
<evidence type="ECO:0000256" key="3">
    <source>
        <dbReference type="SAM" id="SignalP"/>
    </source>
</evidence>
<dbReference type="PANTHER" id="PTHR35038">
    <property type="entry name" value="DISSIMILATORY SULFITE REDUCTASE SIRA"/>
    <property type="match status" value="1"/>
</dbReference>
<proteinExistence type="predicted"/>
<evidence type="ECO:0000313" key="5">
    <source>
        <dbReference type="Proteomes" id="UP000261704"/>
    </source>
</evidence>
<dbReference type="Pfam" id="PF11783">
    <property type="entry name" value="Cytochrome_cB"/>
    <property type="match status" value="1"/>
</dbReference>
<reference evidence="4 5" key="1">
    <citation type="submission" date="2018-09" db="EMBL/GenBank/DDBJ databases">
        <title>Profundibacter amoris BAR1 gen. nov., sp. nov., a new member of the Roseobacter clade isolated at Lokis Castle Vent Field on the Arctic Mid-Oceanic Ridge.</title>
        <authorList>
            <person name="Le Moine Bauer S."/>
            <person name="Sjoeberg A.G."/>
            <person name="L'Haridon S."/>
            <person name="Stokke R."/>
            <person name="Roalkvam I."/>
            <person name="Steen I.H."/>
            <person name="Dahle H."/>
        </authorList>
    </citation>
    <scope>NUCLEOTIDE SEQUENCE [LARGE SCALE GENOMIC DNA]</scope>
    <source>
        <strain evidence="4 5">BAR1</strain>
    </source>
</reference>
<gene>
    <name evidence="4" type="ORF">BAR1_09230</name>
</gene>
<dbReference type="PANTHER" id="PTHR35038:SF5">
    <property type="entry name" value="CYTOCHROME C-TYPE PROTEIN NRFB"/>
    <property type="match status" value="1"/>
</dbReference>
<dbReference type="GO" id="GO:0016491">
    <property type="term" value="F:oxidoreductase activity"/>
    <property type="evidence" value="ECO:0007669"/>
    <property type="project" value="TreeGrafter"/>
</dbReference>
<dbReference type="OrthoDB" id="9788513at2"/>
<keyword evidence="2" id="KW-0472">Membrane</keyword>
<dbReference type="AlphaFoldDB" id="A0A347UGW9"/>
<feature type="signal peptide" evidence="3">
    <location>
        <begin position="1"/>
        <end position="31"/>
    </location>
</feature>
<organism evidence="4 5">
    <name type="scientific">Profundibacter amoris</name>
    <dbReference type="NCBI Taxonomy" id="2171755"/>
    <lineage>
        <taxon>Bacteria</taxon>
        <taxon>Pseudomonadati</taxon>
        <taxon>Pseudomonadota</taxon>
        <taxon>Alphaproteobacteria</taxon>
        <taxon>Rhodobacterales</taxon>
        <taxon>Paracoccaceae</taxon>
        <taxon>Profundibacter</taxon>
    </lineage>
</organism>
<keyword evidence="2" id="KW-0812">Transmembrane</keyword>
<dbReference type="KEGG" id="pamo:BAR1_09230"/>
<keyword evidence="2" id="KW-1133">Transmembrane helix</keyword>
<dbReference type="PIRSF" id="PIRSF039014">
    <property type="entry name" value="OTR_cyc"/>
    <property type="match status" value="1"/>
</dbReference>
<protein>
    <submittedName>
        <fullName evidence="4">Tetrathionate reductase family octaheme c-type cytochrome</fullName>
    </submittedName>
</protein>
<dbReference type="SUPFAM" id="SSF48695">
    <property type="entry name" value="Multiheme cytochromes"/>
    <property type="match status" value="1"/>
</dbReference>
<keyword evidence="5" id="KW-1185">Reference proteome</keyword>
<sequence>MQGGDVMRYQRVLNGFAAGLALLTLSLGAQAQQSTAPDAPEIPVGATSTADHSKFAILQRDFTSGPEVTSACLTCHTEADDQMMHSIHFTWEFENPKTGQLLGKRHVINSFCGNVAGNEPRCTSCHAGYGWDDMSNPPPRQSTVGTGWDTTLPRPTPANGQNNAVDCLACHDRSGQYTKAATLAGHPPLNPMPDGLKTITGAKAWVVDLKRAAQSVGPTGRDNCGNCHFYGGGGDNVKHGDLSSVLYKPTKEVDVHMAADGLNFTCSTCHVADQHQIAGSRYDAMATDPHGTGKPGAARTTATCESCHSDRPHPIAASNPLEVLRGVKLNDHTNRVACQTCHIPEFARGGVATKTLWDWSTAGQLDNGKIIKREEYTQSDGKELHTYLSTKGDFEWGEDVVPYYSWFNGKVEYTMPETIIDPSKPVEINHIFGSADDPDSRIWPFKRMIGRQAYDAGFNKLAYSHVWGPETDTAFWTNFDWAKAIKAGMKAAGSDYSGEYGFVDTRMYWPIAHMVAPAEKALECKDCHAEDGRLEGLDGFYMPGRNPVSTAGIFGILMVLAALLGVLGHGLLRLVSNKKQGKNHE</sequence>
<name>A0A347UGW9_9RHOB</name>
<dbReference type="InterPro" id="IPR024673">
    <property type="entry name" value="Octahem_Cyt_c"/>
</dbReference>
<feature type="chain" id="PRO_5016989002" evidence="3">
    <location>
        <begin position="32"/>
        <end position="585"/>
    </location>
</feature>
<dbReference type="Proteomes" id="UP000261704">
    <property type="component" value="Chromosome"/>
</dbReference>
<dbReference type="InterPro" id="IPR051829">
    <property type="entry name" value="Multiheme_Cytochr_ET"/>
</dbReference>
<dbReference type="NCBIfam" id="TIGR04315">
    <property type="entry name" value="octaheme_Shew"/>
    <property type="match status" value="1"/>
</dbReference>
<evidence type="ECO:0000256" key="2">
    <source>
        <dbReference type="SAM" id="Phobius"/>
    </source>
</evidence>
<feature type="transmembrane region" description="Helical" evidence="2">
    <location>
        <begin position="551"/>
        <end position="572"/>
    </location>
</feature>
<evidence type="ECO:0000256" key="1">
    <source>
        <dbReference type="ARBA" id="ARBA00022729"/>
    </source>
</evidence>
<dbReference type="Gene3D" id="1.10.1130.10">
    <property type="entry name" value="Flavocytochrome C3, Chain A"/>
    <property type="match status" value="1"/>
</dbReference>
<evidence type="ECO:0000313" key="4">
    <source>
        <dbReference type="EMBL" id="AXX98097.1"/>
    </source>
</evidence>